<dbReference type="PANTHER" id="PTHR12899">
    <property type="entry name" value="39S RIBOSOMAL PROTEIN L18, MITOCHONDRIAL"/>
    <property type="match status" value="1"/>
</dbReference>
<dbReference type="EMBL" id="JBGFUD010010789">
    <property type="protein sequence ID" value="MFH4983008.1"/>
    <property type="molecule type" value="Genomic_DNA"/>
</dbReference>
<evidence type="ECO:0000256" key="5">
    <source>
        <dbReference type="ARBA" id="ARBA00023274"/>
    </source>
</evidence>
<dbReference type="PANTHER" id="PTHR12899:SF3">
    <property type="entry name" value="LARGE RIBOSOMAL SUBUNIT PROTEIN UL18M"/>
    <property type="match status" value="1"/>
</dbReference>
<dbReference type="SUPFAM" id="SSF53137">
    <property type="entry name" value="Translational machinery components"/>
    <property type="match status" value="1"/>
</dbReference>
<proteinExistence type="inferred from homology"/>
<dbReference type="Proteomes" id="UP001608902">
    <property type="component" value="Unassembled WGS sequence"/>
</dbReference>
<dbReference type="AlphaFoldDB" id="A0ABD6F0F9"/>
<organism evidence="8 9">
    <name type="scientific">Gnathostoma spinigerum</name>
    <dbReference type="NCBI Taxonomy" id="75299"/>
    <lineage>
        <taxon>Eukaryota</taxon>
        <taxon>Metazoa</taxon>
        <taxon>Ecdysozoa</taxon>
        <taxon>Nematoda</taxon>
        <taxon>Chromadorea</taxon>
        <taxon>Rhabditida</taxon>
        <taxon>Spirurina</taxon>
        <taxon>Gnathostomatomorpha</taxon>
        <taxon>Gnathostomatoidea</taxon>
        <taxon>Gnathostomatidae</taxon>
        <taxon>Gnathostoma</taxon>
    </lineage>
</organism>
<comment type="caution">
    <text evidence="8">The sequence shown here is derived from an EMBL/GenBank/DDBJ whole genome shotgun (WGS) entry which is preliminary data.</text>
</comment>
<protein>
    <recommendedName>
        <fullName evidence="6">Large ribosomal subunit protein uL18m</fullName>
    </recommendedName>
    <alternativeName>
        <fullName evidence="7">39S ribosomal protein L18, mitochondrial</fullName>
    </alternativeName>
</protein>
<evidence type="ECO:0000256" key="1">
    <source>
        <dbReference type="ARBA" id="ARBA00004173"/>
    </source>
</evidence>
<gene>
    <name evidence="8" type="ORF">AB6A40_009717</name>
</gene>
<dbReference type="InterPro" id="IPR057268">
    <property type="entry name" value="Ribosomal_L18"/>
</dbReference>
<evidence type="ECO:0000256" key="3">
    <source>
        <dbReference type="ARBA" id="ARBA00022980"/>
    </source>
</evidence>
<comment type="similarity">
    <text evidence="2">Belongs to the universal ribosomal protein uL18 family.</text>
</comment>
<dbReference type="GO" id="GO:0005743">
    <property type="term" value="C:mitochondrial inner membrane"/>
    <property type="evidence" value="ECO:0007669"/>
    <property type="project" value="UniProtKB-ARBA"/>
</dbReference>
<dbReference type="FunFam" id="3.30.420.80:FF:000005">
    <property type="entry name" value="39S ribosomal protein L18, mitochondrial"/>
    <property type="match status" value="1"/>
</dbReference>
<evidence type="ECO:0000313" key="8">
    <source>
        <dbReference type="EMBL" id="MFH4983008.1"/>
    </source>
</evidence>
<dbReference type="GO" id="GO:1990904">
    <property type="term" value="C:ribonucleoprotein complex"/>
    <property type="evidence" value="ECO:0007669"/>
    <property type="project" value="UniProtKB-KW"/>
</dbReference>
<sequence length="168" mass="19355">MQKFVQRFVNRNPRNLELLGFQPHPSGFDLEVRRNVLRSTYRINFVQSKSHLDASVEHWRNGIVLSASTREKAISSQLYSKTDTSAALNIGRVLAIRCLMSGILFATPSQSPENIDKNEHEKQFYKALVDGGLCIKELEPIAHTYAVDRNFTYDRFNIKHTREDKTDE</sequence>
<dbReference type="InterPro" id="IPR005484">
    <property type="entry name" value="Ribosomal_uL18_bac/plant/anim"/>
</dbReference>
<evidence type="ECO:0000256" key="4">
    <source>
        <dbReference type="ARBA" id="ARBA00023128"/>
    </source>
</evidence>
<keyword evidence="9" id="KW-1185">Reference proteome</keyword>
<keyword evidence="3" id="KW-0689">Ribosomal protein</keyword>
<keyword evidence="5" id="KW-0687">Ribonucleoprotein</keyword>
<evidence type="ECO:0000256" key="6">
    <source>
        <dbReference type="ARBA" id="ARBA00069051"/>
    </source>
</evidence>
<accession>A0ABD6F0F9</accession>
<dbReference type="GO" id="GO:0005840">
    <property type="term" value="C:ribosome"/>
    <property type="evidence" value="ECO:0007669"/>
    <property type="project" value="UniProtKB-KW"/>
</dbReference>
<name>A0ABD6F0F9_9BILA</name>
<evidence type="ECO:0000313" key="9">
    <source>
        <dbReference type="Proteomes" id="UP001608902"/>
    </source>
</evidence>
<dbReference type="Gene3D" id="3.30.420.80">
    <property type="entry name" value="Ribosomal protein S11"/>
    <property type="match status" value="1"/>
</dbReference>
<evidence type="ECO:0000256" key="2">
    <source>
        <dbReference type="ARBA" id="ARBA00007116"/>
    </source>
</evidence>
<dbReference type="InterPro" id="IPR036967">
    <property type="entry name" value="Ribosomal_uS11_sf"/>
</dbReference>
<comment type="subcellular location">
    <subcellularLocation>
        <location evidence="1">Mitochondrion</location>
    </subcellularLocation>
</comment>
<evidence type="ECO:0000256" key="7">
    <source>
        <dbReference type="ARBA" id="ARBA00082661"/>
    </source>
</evidence>
<keyword evidence="4" id="KW-0496">Mitochondrion</keyword>
<dbReference type="CDD" id="cd00432">
    <property type="entry name" value="Ribosomal_L18_L5e"/>
    <property type="match status" value="1"/>
</dbReference>
<reference evidence="8 9" key="1">
    <citation type="submission" date="2024-08" db="EMBL/GenBank/DDBJ databases">
        <title>Gnathostoma spinigerum genome.</title>
        <authorList>
            <person name="Gonzalez-Bertolin B."/>
            <person name="Monzon S."/>
            <person name="Zaballos A."/>
            <person name="Jimenez P."/>
            <person name="Dekumyoy P."/>
            <person name="Varona S."/>
            <person name="Cuesta I."/>
            <person name="Sumanam S."/>
            <person name="Adisakwattana P."/>
            <person name="Gasser R.B."/>
            <person name="Hernandez-Gonzalez A."/>
            <person name="Young N.D."/>
            <person name="Perteguer M.J."/>
        </authorList>
    </citation>
    <scope>NUCLEOTIDE SEQUENCE [LARGE SCALE GENOMIC DNA]</scope>
    <source>
        <strain evidence="8">AL3</strain>
        <tissue evidence="8">Liver</tissue>
    </source>
</reference>